<dbReference type="AlphaFoldDB" id="A0AAD4TQ15"/>
<dbReference type="SUPFAM" id="SSF52058">
    <property type="entry name" value="L domain-like"/>
    <property type="match status" value="1"/>
</dbReference>
<evidence type="ECO:0000256" key="5">
    <source>
        <dbReference type="SAM" id="SignalP"/>
    </source>
</evidence>
<reference evidence="8" key="1">
    <citation type="submission" date="2022-03" db="EMBL/GenBank/DDBJ databases">
        <title>Genomic analyses of argali, domestic sheep and their hybrids provide insights into chromosomal evolution, heterosis and genetic basis of agronomic traits.</title>
        <authorList>
            <person name="Li M."/>
        </authorList>
    </citation>
    <scope>NUCLEOTIDE SEQUENCE</scope>
    <source>
        <strain evidence="8">CAU-MHL-2022a</strain>
        <tissue evidence="8">Skin</tissue>
    </source>
</reference>
<feature type="domain" description="LRRCT" evidence="7">
    <location>
        <begin position="257"/>
        <end position="307"/>
    </location>
</feature>
<comment type="caution">
    <text evidence="8">The sequence shown here is derived from an EMBL/GenBank/DDBJ whole genome shotgun (WGS) entry which is preliminary data.</text>
</comment>
<feature type="signal peptide" evidence="5">
    <location>
        <begin position="1"/>
        <end position="32"/>
    </location>
</feature>
<keyword evidence="1" id="KW-0433">Leucine-rich repeat</keyword>
<dbReference type="PROSITE" id="PS51450">
    <property type="entry name" value="LRR"/>
    <property type="match status" value="1"/>
</dbReference>
<protein>
    <submittedName>
        <fullName evidence="8">Uncharacterized protein</fullName>
    </submittedName>
</protein>
<keyword evidence="9" id="KW-1185">Reference proteome</keyword>
<dbReference type="GO" id="GO:0042995">
    <property type="term" value="C:cell projection"/>
    <property type="evidence" value="ECO:0007669"/>
    <property type="project" value="UniProtKB-SubCell"/>
</dbReference>
<dbReference type="Proteomes" id="UP001214576">
    <property type="component" value="Unassembled WGS sequence"/>
</dbReference>
<dbReference type="FunFam" id="3.80.10.10:FF:001529">
    <property type="entry name" value="Slit guidance ligand 1"/>
    <property type="match status" value="1"/>
</dbReference>
<proteinExistence type="predicted"/>
<name>A0AAD4TQ15_OVIAM</name>
<sequence>MTLTPLRGPSALLVRPAFWLLLWAASWRLGATGCPALCTCAGTTVDCHGTGLRAVPKNIPRNTERLFEDKVCFNFYELLNSCKSECDPAADKQLLGTCRVQSVWSGPGELNGNNITRIHKNDFAGLKQLRVLQLMENQIGVVERGAFDDMKELERLRLNRNLLHTLPELLFQNNQALSRLDLSENTIQAIPRKAFRGATDLKNLQLDKNQIGCIEEGAFRALRGLEVLTLNNNNITTIPVSSFNHMPKLRTFRLHSNHLFCDCHLAWLSQWLRQRPTIGLFTQCSGPAGLRGLNVAEVQKISTLQPEKPKGTDKSGLVTVASS</sequence>
<evidence type="ECO:0000259" key="7">
    <source>
        <dbReference type="SMART" id="SM00082"/>
    </source>
</evidence>
<evidence type="ECO:0000313" key="9">
    <source>
        <dbReference type="Proteomes" id="UP001214576"/>
    </source>
</evidence>
<dbReference type="InterPro" id="IPR000372">
    <property type="entry name" value="LRRNT"/>
</dbReference>
<evidence type="ECO:0000256" key="4">
    <source>
        <dbReference type="ARBA" id="ARBA00023180"/>
    </source>
</evidence>
<evidence type="ECO:0000259" key="6">
    <source>
        <dbReference type="SMART" id="SM00013"/>
    </source>
</evidence>
<feature type="chain" id="PRO_5042050290" evidence="5">
    <location>
        <begin position="33"/>
        <end position="323"/>
    </location>
</feature>
<dbReference type="GO" id="GO:0045121">
    <property type="term" value="C:membrane raft"/>
    <property type="evidence" value="ECO:0007669"/>
    <property type="project" value="UniProtKB-SubCell"/>
</dbReference>
<evidence type="ECO:0000256" key="2">
    <source>
        <dbReference type="ARBA" id="ARBA00022729"/>
    </source>
</evidence>
<dbReference type="SMART" id="SM00082">
    <property type="entry name" value="LRRCT"/>
    <property type="match status" value="1"/>
</dbReference>
<feature type="domain" description="LRRNT" evidence="6">
    <location>
        <begin position="33"/>
        <end position="65"/>
    </location>
</feature>
<dbReference type="InterPro" id="IPR000483">
    <property type="entry name" value="Cys-rich_flank_reg_C"/>
</dbReference>
<dbReference type="Pfam" id="PF01462">
    <property type="entry name" value="LRRNT"/>
    <property type="match status" value="1"/>
</dbReference>
<dbReference type="Gene3D" id="3.80.10.10">
    <property type="entry name" value="Ribonuclease Inhibitor"/>
    <property type="match status" value="2"/>
</dbReference>
<dbReference type="GO" id="GO:0005886">
    <property type="term" value="C:plasma membrane"/>
    <property type="evidence" value="ECO:0007669"/>
    <property type="project" value="UniProtKB-SubCell"/>
</dbReference>
<dbReference type="GO" id="GO:0098552">
    <property type="term" value="C:side of membrane"/>
    <property type="evidence" value="ECO:0007669"/>
    <property type="project" value="UniProtKB-KW"/>
</dbReference>
<dbReference type="Pfam" id="PF13855">
    <property type="entry name" value="LRR_8"/>
    <property type="match status" value="2"/>
</dbReference>
<dbReference type="InterPro" id="IPR001611">
    <property type="entry name" value="Leu-rich_rpt"/>
</dbReference>
<keyword evidence="3" id="KW-0677">Repeat</keyword>
<evidence type="ECO:0000256" key="1">
    <source>
        <dbReference type="ARBA" id="ARBA00022614"/>
    </source>
</evidence>
<dbReference type="SMART" id="SM00369">
    <property type="entry name" value="LRR_TYP"/>
    <property type="match status" value="5"/>
</dbReference>
<evidence type="ECO:0000313" key="8">
    <source>
        <dbReference type="EMBL" id="KAI4530626.1"/>
    </source>
</evidence>
<keyword evidence="2 5" id="KW-0732">Signal</keyword>
<dbReference type="PANTHER" id="PTHR24369">
    <property type="entry name" value="ANTIGEN BSP, PUTATIVE-RELATED"/>
    <property type="match status" value="1"/>
</dbReference>
<dbReference type="InterPro" id="IPR003591">
    <property type="entry name" value="Leu-rich_rpt_typical-subtyp"/>
</dbReference>
<organism evidence="8 9">
    <name type="scientific">Ovis ammon polii</name>
    <dbReference type="NCBI Taxonomy" id="230172"/>
    <lineage>
        <taxon>Eukaryota</taxon>
        <taxon>Metazoa</taxon>
        <taxon>Chordata</taxon>
        <taxon>Craniata</taxon>
        <taxon>Vertebrata</taxon>
        <taxon>Euteleostomi</taxon>
        <taxon>Mammalia</taxon>
        <taxon>Eutheria</taxon>
        <taxon>Laurasiatheria</taxon>
        <taxon>Artiodactyla</taxon>
        <taxon>Ruminantia</taxon>
        <taxon>Pecora</taxon>
        <taxon>Bovidae</taxon>
        <taxon>Caprinae</taxon>
        <taxon>Ovis</taxon>
    </lineage>
</organism>
<dbReference type="SMART" id="SM00013">
    <property type="entry name" value="LRRNT"/>
    <property type="match status" value="1"/>
</dbReference>
<dbReference type="PANTHER" id="PTHR24369:SF196">
    <property type="entry name" value="RETICULON 4 RECEPTOR LIKE 1"/>
    <property type="match status" value="1"/>
</dbReference>
<dbReference type="InterPro" id="IPR032675">
    <property type="entry name" value="LRR_dom_sf"/>
</dbReference>
<dbReference type="EMBL" id="JAKZEL010000025">
    <property type="protein sequence ID" value="KAI4530626.1"/>
    <property type="molecule type" value="Genomic_DNA"/>
</dbReference>
<dbReference type="InterPro" id="IPR050541">
    <property type="entry name" value="LRR_TM_domain-containing"/>
</dbReference>
<keyword evidence="4" id="KW-0325">Glycoprotein</keyword>
<accession>A0AAD4TQ15</accession>
<gene>
    <name evidence="8" type="ORF">MG293_019515</name>
</gene>
<evidence type="ECO:0000256" key="3">
    <source>
        <dbReference type="ARBA" id="ARBA00022737"/>
    </source>
</evidence>
<dbReference type="GO" id="GO:0043204">
    <property type="term" value="C:perikaryon"/>
    <property type="evidence" value="ECO:0007669"/>
    <property type="project" value="UniProtKB-SubCell"/>
</dbReference>